<accession>A0A068RYM5</accession>
<dbReference type="PRINTS" id="PR00625">
    <property type="entry name" value="JDOMAIN"/>
</dbReference>
<evidence type="ECO:0000256" key="6">
    <source>
        <dbReference type="ARBA" id="ARBA00023004"/>
    </source>
</evidence>
<dbReference type="SUPFAM" id="SSF144217">
    <property type="entry name" value="CSL zinc finger"/>
    <property type="match status" value="1"/>
</dbReference>
<dbReference type="SUPFAM" id="SSF46565">
    <property type="entry name" value="Chaperone J-domain"/>
    <property type="match status" value="1"/>
</dbReference>
<evidence type="ECO:0000313" key="10">
    <source>
        <dbReference type="Proteomes" id="UP000027586"/>
    </source>
</evidence>
<keyword evidence="6" id="KW-0408">Iron</keyword>
<keyword evidence="4" id="KW-0479">Metal-binding</keyword>
<protein>
    <recommendedName>
        <fullName evidence="3">Diphthamide biosynthesis protein 4</fullName>
    </recommendedName>
</protein>
<name>A0A068RYM5_9FUNG</name>
<keyword evidence="5" id="KW-0862">Zinc</keyword>
<comment type="similarity">
    <text evidence="2">Belongs to the DPH4 family.</text>
</comment>
<evidence type="ECO:0000259" key="7">
    <source>
        <dbReference type="PROSITE" id="PS50076"/>
    </source>
</evidence>
<dbReference type="Proteomes" id="UP000027586">
    <property type="component" value="Unassembled WGS sequence"/>
</dbReference>
<dbReference type="CDD" id="cd06257">
    <property type="entry name" value="DnaJ"/>
    <property type="match status" value="1"/>
</dbReference>
<comment type="function">
    <text evidence="1">Required for the first step of diphthamide biosynthesis, the transfer of 3-amino-3-carboxypropyl from S-adenosyl-L-methionine to a histidine residue. Diphthamide is a post-translational modification of histidine which occurs in elongation factor 2.</text>
</comment>
<dbReference type="GO" id="GO:0017183">
    <property type="term" value="P:protein histidyl modification to diphthamide"/>
    <property type="evidence" value="ECO:0007669"/>
    <property type="project" value="UniProtKB-UniPathway"/>
</dbReference>
<dbReference type="PROSITE" id="PS50076">
    <property type="entry name" value="DNAJ_2"/>
    <property type="match status" value="1"/>
</dbReference>
<dbReference type="Pfam" id="PF05207">
    <property type="entry name" value="Zn_ribbon_CSL"/>
    <property type="match status" value="1"/>
</dbReference>
<evidence type="ECO:0000256" key="4">
    <source>
        <dbReference type="ARBA" id="ARBA00022723"/>
    </source>
</evidence>
<evidence type="ECO:0000259" key="8">
    <source>
        <dbReference type="PROSITE" id="PS51074"/>
    </source>
</evidence>
<feature type="domain" description="DPH-type MB" evidence="8">
    <location>
        <begin position="75"/>
        <end position="131"/>
    </location>
</feature>
<dbReference type="Gene3D" id="3.10.660.10">
    <property type="entry name" value="DPH Zinc finger"/>
    <property type="match status" value="1"/>
</dbReference>
<gene>
    <name evidence="9" type="ORF">LCOR_05339.1</name>
</gene>
<evidence type="ECO:0000256" key="3">
    <source>
        <dbReference type="ARBA" id="ARBA00021797"/>
    </source>
</evidence>
<dbReference type="OrthoDB" id="445556at2759"/>
<dbReference type="InterPro" id="IPR036869">
    <property type="entry name" value="J_dom_sf"/>
</dbReference>
<dbReference type="SMART" id="SM00271">
    <property type="entry name" value="DnaJ"/>
    <property type="match status" value="1"/>
</dbReference>
<dbReference type="Pfam" id="PF00226">
    <property type="entry name" value="DnaJ"/>
    <property type="match status" value="1"/>
</dbReference>
<dbReference type="InterPro" id="IPR036671">
    <property type="entry name" value="DPH_MB_sf"/>
</dbReference>
<dbReference type="STRING" id="1263082.A0A068RYM5"/>
<dbReference type="VEuPathDB" id="FungiDB:LCOR_05339.1"/>
<keyword evidence="10" id="KW-1185">Reference proteome</keyword>
<dbReference type="GO" id="GO:0008198">
    <property type="term" value="F:ferrous iron binding"/>
    <property type="evidence" value="ECO:0007669"/>
    <property type="project" value="TreeGrafter"/>
</dbReference>
<evidence type="ECO:0000256" key="1">
    <source>
        <dbReference type="ARBA" id="ARBA00003474"/>
    </source>
</evidence>
<dbReference type="GO" id="GO:0001671">
    <property type="term" value="F:ATPase activator activity"/>
    <property type="evidence" value="ECO:0007669"/>
    <property type="project" value="TreeGrafter"/>
</dbReference>
<dbReference type="UniPathway" id="UPA00559"/>
<dbReference type="PANTHER" id="PTHR45255">
    <property type="entry name" value="DNAJ HOMOLOG SUBFAMILY C MEMBER 24"/>
    <property type="match status" value="1"/>
</dbReference>
<dbReference type="PROSITE" id="PS51074">
    <property type="entry name" value="DPH_MB"/>
    <property type="match status" value="1"/>
</dbReference>
<evidence type="ECO:0000313" key="9">
    <source>
        <dbReference type="EMBL" id="CDH54051.1"/>
    </source>
</evidence>
<organism evidence="9 10">
    <name type="scientific">Lichtheimia corymbifera JMRC:FSU:9682</name>
    <dbReference type="NCBI Taxonomy" id="1263082"/>
    <lineage>
        <taxon>Eukaryota</taxon>
        <taxon>Fungi</taxon>
        <taxon>Fungi incertae sedis</taxon>
        <taxon>Mucoromycota</taxon>
        <taxon>Mucoromycotina</taxon>
        <taxon>Mucoromycetes</taxon>
        <taxon>Mucorales</taxon>
        <taxon>Lichtheimiaceae</taxon>
        <taxon>Lichtheimia</taxon>
    </lineage>
</organism>
<sequence>METHYEILNVSENASHDQIKARFQQLILLHHPDRNGSSPNDKQAQRILEAWEVLRDPTRRKQYDAELSARQAAVSNGEVDLDDMIYDEDNQSFSLRCRCSGVYTITEDELEQGIDTVCCDNCSLQIHVLYDVLEEEEPIQSKS</sequence>
<evidence type="ECO:0000256" key="5">
    <source>
        <dbReference type="ARBA" id="ARBA00022833"/>
    </source>
</evidence>
<dbReference type="InterPro" id="IPR001623">
    <property type="entry name" value="DnaJ_domain"/>
</dbReference>
<dbReference type="PANTHER" id="PTHR45255:SF1">
    <property type="entry name" value="DNAJ HOMOLOG SUBFAMILY C MEMBER 24"/>
    <property type="match status" value="1"/>
</dbReference>
<proteinExistence type="inferred from homology"/>
<keyword evidence="9" id="KW-0346">Stress response</keyword>
<reference evidence="9" key="1">
    <citation type="submission" date="2013-08" db="EMBL/GenBank/DDBJ databases">
        <title>Gene expansion shapes genome architecture in the human pathogen Lichtheimia corymbifera: an evolutionary genomics analysis in the ancient terrestrial Mucorales (Mucoromycotina).</title>
        <authorList>
            <person name="Schwartze V.U."/>
            <person name="Winter S."/>
            <person name="Shelest E."/>
            <person name="Marcet-Houben M."/>
            <person name="Horn F."/>
            <person name="Wehner S."/>
            <person name="Hoffmann K."/>
            <person name="Riege K."/>
            <person name="Sammeth M."/>
            <person name="Nowrousian M."/>
            <person name="Valiante V."/>
            <person name="Linde J."/>
            <person name="Jacobsen I.D."/>
            <person name="Marz M."/>
            <person name="Brakhage A.A."/>
            <person name="Gabaldon T."/>
            <person name="Bocker S."/>
            <person name="Voigt K."/>
        </authorList>
    </citation>
    <scope>NUCLEOTIDE SEQUENCE [LARGE SCALE GENOMIC DNA]</scope>
    <source>
        <strain evidence="9">FSU 9682</strain>
    </source>
</reference>
<dbReference type="InterPro" id="IPR007872">
    <property type="entry name" value="DPH_MB_dom"/>
</dbReference>
<dbReference type="AlphaFoldDB" id="A0A068RYM5"/>
<comment type="caution">
    <text evidence="9">The sequence shown here is derived from an EMBL/GenBank/DDBJ whole genome shotgun (WGS) entry which is preliminary data.</text>
</comment>
<evidence type="ECO:0000256" key="2">
    <source>
        <dbReference type="ARBA" id="ARBA00006169"/>
    </source>
</evidence>
<feature type="domain" description="J" evidence="7">
    <location>
        <begin position="3"/>
        <end position="67"/>
    </location>
</feature>
<dbReference type="EMBL" id="CBTN010000021">
    <property type="protein sequence ID" value="CDH54051.1"/>
    <property type="molecule type" value="Genomic_DNA"/>
</dbReference>
<dbReference type="Gene3D" id="1.10.287.110">
    <property type="entry name" value="DnaJ domain"/>
    <property type="match status" value="1"/>
</dbReference>